<name>A0AAD9IXN2_9ANNE</name>
<keyword evidence="2" id="KW-1185">Reference proteome</keyword>
<evidence type="ECO:0000313" key="2">
    <source>
        <dbReference type="Proteomes" id="UP001208570"/>
    </source>
</evidence>
<protein>
    <submittedName>
        <fullName evidence="1">Uncharacterized protein</fullName>
    </submittedName>
</protein>
<dbReference type="Proteomes" id="UP001208570">
    <property type="component" value="Unassembled WGS sequence"/>
</dbReference>
<gene>
    <name evidence="1" type="ORF">LSH36_935g00053</name>
</gene>
<sequence length="95" mass="10574">MSGLINSLTNNCAPSYDGITSEHLKYGKSDALSTVLSHLFSCMLSWKTLPNTFYIGVIVPVLKKPSLSSNEANNYRPIRFSSTFSKRLEFYIASC</sequence>
<comment type="caution">
    <text evidence="1">The sequence shown here is derived from an EMBL/GenBank/DDBJ whole genome shotgun (WGS) entry which is preliminary data.</text>
</comment>
<organism evidence="1 2">
    <name type="scientific">Paralvinella palmiformis</name>
    <dbReference type="NCBI Taxonomy" id="53620"/>
    <lineage>
        <taxon>Eukaryota</taxon>
        <taxon>Metazoa</taxon>
        <taxon>Spiralia</taxon>
        <taxon>Lophotrochozoa</taxon>
        <taxon>Annelida</taxon>
        <taxon>Polychaeta</taxon>
        <taxon>Sedentaria</taxon>
        <taxon>Canalipalpata</taxon>
        <taxon>Terebellida</taxon>
        <taxon>Terebelliformia</taxon>
        <taxon>Alvinellidae</taxon>
        <taxon>Paralvinella</taxon>
    </lineage>
</organism>
<accession>A0AAD9IXN2</accession>
<dbReference type="AlphaFoldDB" id="A0AAD9IXN2"/>
<evidence type="ECO:0000313" key="1">
    <source>
        <dbReference type="EMBL" id="KAK2142594.1"/>
    </source>
</evidence>
<dbReference type="EMBL" id="JAODUP010000935">
    <property type="protein sequence ID" value="KAK2142594.1"/>
    <property type="molecule type" value="Genomic_DNA"/>
</dbReference>
<proteinExistence type="predicted"/>
<reference evidence="1" key="1">
    <citation type="journal article" date="2023" name="Mol. Biol. Evol.">
        <title>Third-Generation Sequencing Reveals the Adaptive Role of the Epigenome in Three Deep-Sea Polychaetes.</title>
        <authorList>
            <person name="Perez M."/>
            <person name="Aroh O."/>
            <person name="Sun Y."/>
            <person name="Lan Y."/>
            <person name="Juniper S.K."/>
            <person name="Young C.R."/>
            <person name="Angers B."/>
            <person name="Qian P.Y."/>
        </authorList>
    </citation>
    <scope>NUCLEOTIDE SEQUENCE</scope>
    <source>
        <strain evidence="1">P08H-3</strain>
    </source>
</reference>